<dbReference type="OrthoDB" id="416454at2759"/>
<evidence type="ECO:0000313" key="3">
    <source>
        <dbReference type="Proteomes" id="UP000276133"/>
    </source>
</evidence>
<evidence type="ECO:0000313" key="2">
    <source>
        <dbReference type="EMBL" id="RNA06406.1"/>
    </source>
</evidence>
<feature type="region of interest" description="Disordered" evidence="1">
    <location>
        <begin position="30"/>
        <end position="52"/>
    </location>
</feature>
<evidence type="ECO:0000256" key="1">
    <source>
        <dbReference type="SAM" id="MobiDB-lite"/>
    </source>
</evidence>
<evidence type="ECO:0008006" key="4">
    <source>
        <dbReference type="Google" id="ProtNLM"/>
    </source>
</evidence>
<protein>
    <recommendedName>
        <fullName evidence="4">RNA-directed DNA polymerase from mobile element jockey-like</fullName>
    </recommendedName>
</protein>
<comment type="caution">
    <text evidence="2">The sequence shown here is derived from an EMBL/GenBank/DDBJ whole genome shotgun (WGS) entry which is preliminary data.</text>
</comment>
<dbReference type="Proteomes" id="UP000276133">
    <property type="component" value="Unassembled WGS sequence"/>
</dbReference>
<dbReference type="AlphaFoldDB" id="A0A3M7Q4L7"/>
<feature type="compositionally biased region" description="Polar residues" evidence="1">
    <location>
        <begin position="42"/>
        <end position="52"/>
    </location>
</feature>
<gene>
    <name evidence="2" type="ORF">BpHYR1_034250</name>
</gene>
<organism evidence="2 3">
    <name type="scientific">Brachionus plicatilis</name>
    <name type="common">Marine rotifer</name>
    <name type="synonym">Brachionus muelleri</name>
    <dbReference type="NCBI Taxonomy" id="10195"/>
    <lineage>
        <taxon>Eukaryota</taxon>
        <taxon>Metazoa</taxon>
        <taxon>Spiralia</taxon>
        <taxon>Gnathifera</taxon>
        <taxon>Rotifera</taxon>
        <taxon>Eurotatoria</taxon>
        <taxon>Monogononta</taxon>
        <taxon>Pseudotrocha</taxon>
        <taxon>Ploima</taxon>
        <taxon>Brachionidae</taxon>
        <taxon>Brachionus</taxon>
    </lineage>
</organism>
<name>A0A3M7Q4L7_BRAPC</name>
<dbReference type="EMBL" id="REGN01007404">
    <property type="protein sequence ID" value="RNA06406.1"/>
    <property type="molecule type" value="Genomic_DNA"/>
</dbReference>
<reference evidence="2 3" key="1">
    <citation type="journal article" date="2018" name="Sci. Rep.">
        <title>Genomic signatures of local adaptation to the degree of environmental predictability in rotifers.</title>
        <authorList>
            <person name="Franch-Gras L."/>
            <person name="Hahn C."/>
            <person name="Garcia-Roger E.M."/>
            <person name="Carmona M.J."/>
            <person name="Serra M."/>
            <person name="Gomez A."/>
        </authorList>
    </citation>
    <scope>NUCLEOTIDE SEQUENCE [LARGE SCALE GENOMIC DNA]</scope>
    <source>
        <strain evidence="2">HYR1</strain>
    </source>
</reference>
<sequence>MIEFCKKWGFKINEKKTCYTAFTKAGHRKNNENTHGMKIKIGNSQTPIEPNPTSFGIKLDPKIDYKEHLKIINLLPTL</sequence>
<accession>A0A3M7Q4L7</accession>
<proteinExistence type="predicted"/>
<keyword evidence="3" id="KW-1185">Reference proteome</keyword>